<keyword evidence="4" id="KW-1185">Reference proteome</keyword>
<dbReference type="GO" id="GO:0009307">
    <property type="term" value="P:DNA restriction-modification system"/>
    <property type="evidence" value="ECO:0007669"/>
    <property type="project" value="InterPro"/>
</dbReference>
<evidence type="ECO:0000313" key="3">
    <source>
        <dbReference type="EMBL" id="OVE85087.1"/>
    </source>
</evidence>
<dbReference type="GO" id="GO:0015666">
    <property type="term" value="F:restriction endodeoxyribonuclease activity"/>
    <property type="evidence" value="ECO:0007669"/>
    <property type="project" value="TreeGrafter"/>
</dbReference>
<evidence type="ECO:0000259" key="2">
    <source>
        <dbReference type="Pfam" id="PF04471"/>
    </source>
</evidence>
<accession>A0A202EA37</accession>
<dbReference type="PANTHER" id="PTHR30015:SF7">
    <property type="entry name" value="TYPE IV METHYL-DIRECTED RESTRICTION ENZYME ECOKMRR"/>
    <property type="match status" value="1"/>
</dbReference>
<name>A0A202EA37_9EURY</name>
<gene>
    <name evidence="3" type="ORF">B2G88_12130</name>
</gene>
<dbReference type="Gene3D" id="3.40.1350.10">
    <property type="match status" value="1"/>
</dbReference>
<dbReference type="PANTHER" id="PTHR30015">
    <property type="entry name" value="MRR RESTRICTION SYSTEM PROTEIN"/>
    <property type="match status" value="1"/>
</dbReference>
<dbReference type="InterPro" id="IPR052906">
    <property type="entry name" value="Type_IV_Methyl-Rstrct_Enzyme"/>
</dbReference>
<dbReference type="EMBL" id="MWPH01000002">
    <property type="protein sequence ID" value="OVE85087.1"/>
    <property type="molecule type" value="Genomic_DNA"/>
</dbReference>
<sequence length="310" mass="35607">MNLENIRWEEFEKLIAVLWEKFGYNTRVTSPGKDGGIDVIAERSDPYHEKIVIQVKNYSVDNKIGVQSIREYSSLLHRSNVDGVVIVTSGYYTKQARNEAEEIGVKLVNRDSVEQLIDEHLYETQTFNPTKKLKRNKNEGDSAELETPAKSSRESHRLQDSESRTTTRCDDDLILPEITDDDQIPDISALSAIRDGMEEYFSSNSKESQHVSVIPENDNKPIYQYVGTIHQIPISDRVDREAIIKICDEYNLKYIDKSEQNIAARWEKYWTGYSHKANIEHDSIIATKFVSEILGDTSDIELELVEAEQE</sequence>
<evidence type="ECO:0000256" key="1">
    <source>
        <dbReference type="SAM" id="MobiDB-lite"/>
    </source>
</evidence>
<feature type="compositionally biased region" description="Basic and acidic residues" evidence="1">
    <location>
        <begin position="151"/>
        <end position="168"/>
    </location>
</feature>
<dbReference type="InterPro" id="IPR011335">
    <property type="entry name" value="Restrct_endonuc-II-like"/>
</dbReference>
<dbReference type="GO" id="GO:0003677">
    <property type="term" value="F:DNA binding"/>
    <property type="evidence" value="ECO:0007669"/>
    <property type="project" value="InterPro"/>
</dbReference>
<reference evidence="3 4" key="1">
    <citation type="submission" date="2017-02" db="EMBL/GenBank/DDBJ databases">
        <title>Natronthermophilus aegyptiacus gen. nov.,sp. nov., an aerobic, extremely halophilic alkalithermophilic archaeon isolated from the athalassohaline Wadi An Natrun, Egypt.</title>
        <authorList>
            <person name="Zhao B."/>
        </authorList>
    </citation>
    <scope>NUCLEOTIDE SEQUENCE [LARGE SCALE GENOMIC DNA]</scope>
    <source>
        <strain evidence="3 4">CGMCC 1.3597</strain>
    </source>
</reference>
<dbReference type="InterPro" id="IPR007560">
    <property type="entry name" value="Restrct_endonuc_IV_Mrr"/>
</dbReference>
<proteinExistence type="predicted"/>
<feature type="region of interest" description="Disordered" evidence="1">
    <location>
        <begin position="128"/>
        <end position="168"/>
    </location>
</feature>
<organism evidence="3 4">
    <name type="scientific">Natronolimnobius baerhuensis</name>
    <dbReference type="NCBI Taxonomy" id="253108"/>
    <lineage>
        <taxon>Archaea</taxon>
        <taxon>Methanobacteriati</taxon>
        <taxon>Methanobacteriota</taxon>
        <taxon>Stenosarchaea group</taxon>
        <taxon>Halobacteria</taxon>
        <taxon>Halobacteriales</taxon>
        <taxon>Natrialbaceae</taxon>
        <taxon>Natronolimnobius</taxon>
    </lineage>
</organism>
<dbReference type="OrthoDB" id="185336at2157"/>
<comment type="caution">
    <text evidence="3">The sequence shown here is derived from an EMBL/GenBank/DDBJ whole genome shotgun (WGS) entry which is preliminary data.</text>
</comment>
<dbReference type="InterPro" id="IPR011856">
    <property type="entry name" value="tRNA_endonuc-like_dom_sf"/>
</dbReference>
<dbReference type="RefSeq" id="WP_087714875.1">
    <property type="nucleotide sequence ID" value="NZ_MWPH01000002.1"/>
</dbReference>
<dbReference type="AlphaFoldDB" id="A0A202EA37"/>
<dbReference type="Proteomes" id="UP000196084">
    <property type="component" value="Unassembled WGS sequence"/>
</dbReference>
<protein>
    <recommendedName>
        <fullName evidence="2">Restriction endonuclease type IV Mrr domain-containing protein</fullName>
    </recommendedName>
</protein>
<evidence type="ECO:0000313" key="4">
    <source>
        <dbReference type="Proteomes" id="UP000196084"/>
    </source>
</evidence>
<feature type="domain" description="Restriction endonuclease type IV Mrr" evidence="2">
    <location>
        <begin position="4"/>
        <end position="116"/>
    </location>
</feature>
<dbReference type="Pfam" id="PF04471">
    <property type="entry name" value="Mrr_cat"/>
    <property type="match status" value="1"/>
</dbReference>
<dbReference type="SUPFAM" id="SSF52980">
    <property type="entry name" value="Restriction endonuclease-like"/>
    <property type="match status" value="1"/>
</dbReference>